<reference evidence="2 3" key="1">
    <citation type="submission" date="2009-12" db="EMBL/GenBank/DDBJ databases">
        <authorList>
            <person name="Shrivastava S."/>
            <person name="Madupu R."/>
            <person name="Durkin A.S."/>
            <person name="Torralba M."/>
            <person name="Methe B."/>
            <person name="Sutton G.G."/>
            <person name="Strausberg R.L."/>
            <person name="Nelson K.E."/>
        </authorList>
    </citation>
    <scope>NUCLEOTIDE SEQUENCE [LARGE SCALE GENOMIC DNA]</scope>
    <source>
        <strain evidence="2 3">W5455</strain>
    </source>
</reference>
<sequence length="259" mass="28973">MRWRKNYIDGTFGDKTVILTTGVIDRPRKAALLFHGVHSNASSEPGNKYARIGAALAENRIMPILAESSRKVRNRHDYANVPLRWIYDAFDGKTYAEELEDFHNAYEAARALYPRLPLTLWGFSLGGLSALLIAGGAMTGGTAPQGIEGLILCGSGDTVFSENKEIFKLPILSSLERNGRLLQAARNVDVRWARVFRGSEDATFPADACRRIFDALAVTDKKYYEIDGSDHSFRFLRGMPSRRPLEEIYRRVPQLFAAS</sequence>
<dbReference type="SUPFAM" id="SSF53474">
    <property type="entry name" value="alpha/beta-Hydrolases"/>
    <property type="match status" value="1"/>
</dbReference>
<dbReference type="RefSeq" id="WP_009165670.1">
    <property type="nucleotide sequence ID" value="NZ_ADFP01000113.1"/>
</dbReference>
<organism evidence="2 3">
    <name type="scientific">Pyramidobacter piscolens W5455</name>
    <dbReference type="NCBI Taxonomy" id="352165"/>
    <lineage>
        <taxon>Bacteria</taxon>
        <taxon>Thermotogati</taxon>
        <taxon>Synergistota</taxon>
        <taxon>Synergistia</taxon>
        <taxon>Synergistales</taxon>
        <taxon>Dethiosulfovibrionaceae</taxon>
        <taxon>Pyramidobacter</taxon>
    </lineage>
</organism>
<keyword evidence="3" id="KW-1185">Reference proteome</keyword>
<dbReference type="Proteomes" id="UP000006462">
    <property type="component" value="Unassembled WGS sequence"/>
</dbReference>
<feature type="transmembrane region" description="Helical" evidence="1">
    <location>
        <begin position="118"/>
        <end position="138"/>
    </location>
</feature>
<name>A0ABM9ZSS5_9BACT</name>
<dbReference type="GeneID" id="90985912"/>
<keyword evidence="1" id="KW-0472">Membrane</keyword>
<dbReference type="Gene3D" id="3.40.50.1820">
    <property type="entry name" value="alpha/beta hydrolase"/>
    <property type="match status" value="1"/>
</dbReference>
<evidence type="ECO:0000313" key="3">
    <source>
        <dbReference type="Proteomes" id="UP000006462"/>
    </source>
</evidence>
<keyword evidence="1" id="KW-1133">Transmembrane helix</keyword>
<dbReference type="EMBL" id="ADFP01000113">
    <property type="protein sequence ID" value="EFB89893.1"/>
    <property type="molecule type" value="Genomic_DNA"/>
</dbReference>
<evidence type="ECO:0000256" key="1">
    <source>
        <dbReference type="SAM" id="Phobius"/>
    </source>
</evidence>
<dbReference type="InterPro" id="IPR029058">
    <property type="entry name" value="AB_hydrolase_fold"/>
</dbReference>
<proteinExistence type="predicted"/>
<keyword evidence="1" id="KW-0812">Transmembrane</keyword>
<evidence type="ECO:0008006" key="4">
    <source>
        <dbReference type="Google" id="ProtNLM"/>
    </source>
</evidence>
<gene>
    <name evidence="2" type="ORF">HMPREF7215_2517</name>
</gene>
<comment type="caution">
    <text evidence="2">The sequence shown here is derived from an EMBL/GenBank/DDBJ whole genome shotgun (WGS) entry which is preliminary data.</text>
</comment>
<evidence type="ECO:0000313" key="2">
    <source>
        <dbReference type="EMBL" id="EFB89893.1"/>
    </source>
</evidence>
<protein>
    <recommendedName>
        <fullName evidence="4">Serine aminopeptidase S33 domain-containing protein</fullName>
    </recommendedName>
</protein>
<accession>A0ABM9ZSS5</accession>